<organism evidence="1 2">
    <name type="scientific">Bauhinia variegata</name>
    <name type="common">Purple orchid tree</name>
    <name type="synonym">Phanera variegata</name>
    <dbReference type="NCBI Taxonomy" id="167791"/>
    <lineage>
        <taxon>Eukaryota</taxon>
        <taxon>Viridiplantae</taxon>
        <taxon>Streptophyta</taxon>
        <taxon>Embryophyta</taxon>
        <taxon>Tracheophyta</taxon>
        <taxon>Spermatophyta</taxon>
        <taxon>Magnoliopsida</taxon>
        <taxon>eudicotyledons</taxon>
        <taxon>Gunneridae</taxon>
        <taxon>Pentapetalae</taxon>
        <taxon>rosids</taxon>
        <taxon>fabids</taxon>
        <taxon>Fabales</taxon>
        <taxon>Fabaceae</taxon>
        <taxon>Cercidoideae</taxon>
        <taxon>Cercideae</taxon>
        <taxon>Bauhiniinae</taxon>
        <taxon>Bauhinia</taxon>
    </lineage>
</organism>
<sequence>MYSTQWRSAKEISSVASIRGSSEEFISFRATRAPCNVQNHLQTPPAFSSSNTRLTFEQKDEISNVPGFSSEFQKKMDPEIVFCQSNYEDKFTNIEESLWSIYEDTSNCVQFQGHNMPLYHHFAEDSKLPEENVSTDHVATVGRLPSISLQRNQDNDNKHYSRPFEAGGISSSSANYVSRTASKGKRRIRWTKDLHDPFITIVDRLGGPQKAKPKEILKMMGSDKLTISHIKSHLQKYRSTLYMQKALQEGHVENHSRVDGNAELQLKIHMQIEESRQLQLEVERRLKEQLEMQRNMQVLIEQQKKQLFIMLNRRKLKNNLEGSLSE</sequence>
<comment type="caution">
    <text evidence="1">The sequence shown here is derived from an EMBL/GenBank/DDBJ whole genome shotgun (WGS) entry which is preliminary data.</text>
</comment>
<evidence type="ECO:0000313" key="1">
    <source>
        <dbReference type="EMBL" id="KAI4300704.1"/>
    </source>
</evidence>
<reference evidence="1 2" key="1">
    <citation type="journal article" date="2022" name="DNA Res.">
        <title>Chromosomal-level genome assembly of the orchid tree Bauhinia variegata (Leguminosae; Cercidoideae) supports the allotetraploid origin hypothesis of Bauhinia.</title>
        <authorList>
            <person name="Zhong Y."/>
            <person name="Chen Y."/>
            <person name="Zheng D."/>
            <person name="Pang J."/>
            <person name="Liu Y."/>
            <person name="Luo S."/>
            <person name="Meng S."/>
            <person name="Qian L."/>
            <person name="Wei D."/>
            <person name="Dai S."/>
            <person name="Zhou R."/>
        </authorList>
    </citation>
    <scope>NUCLEOTIDE SEQUENCE [LARGE SCALE GENOMIC DNA]</scope>
    <source>
        <strain evidence="1">BV-YZ2020</strain>
    </source>
</reference>
<proteinExistence type="predicted"/>
<accession>A0ACB9KTQ5</accession>
<evidence type="ECO:0000313" key="2">
    <source>
        <dbReference type="Proteomes" id="UP000828941"/>
    </source>
</evidence>
<keyword evidence="2" id="KW-1185">Reference proteome</keyword>
<dbReference type="EMBL" id="CM039438">
    <property type="protein sequence ID" value="KAI4300704.1"/>
    <property type="molecule type" value="Genomic_DNA"/>
</dbReference>
<dbReference type="Proteomes" id="UP000828941">
    <property type="component" value="Chromosome 13"/>
</dbReference>
<name>A0ACB9KTQ5_BAUVA</name>
<gene>
    <name evidence="1" type="ORF">L6164_034050</name>
</gene>
<protein>
    <submittedName>
        <fullName evidence="1">Uncharacterized protein</fullName>
    </submittedName>
</protein>